<dbReference type="InterPro" id="IPR039426">
    <property type="entry name" value="TonB-dep_rcpt-like"/>
</dbReference>
<protein>
    <recommendedName>
        <fullName evidence="8">TonB-dependent receptor plug domain-containing protein</fullName>
    </recommendedName>
</protein>
<keyword evidence="3" id="KW-1134">Transmembrane beta strand</keyword>
<dbReference type="Gene3D" id="2.40.170.20">
    <property type="entry name" value="TonB-dependent receptor, beta-barrel domain"/>
    <property type="match status" value="1"/>
</dbReference>
<dbReference type="InterPro" id="IPR008969">
    <property type="entry name" value="CarboxyPept-like_regulatory"/>
</dbReference>
<dbReference type="Gene3D" id="2.60.40.1120">
    <property type="entry name" value="Carboxypeptidase-like, regulatory domain"/>
    <property type="match status" value="1"/>
</dbReference>
<evidence type="ECO:0000256" key="7">
    <source>
        <dbReference type="SAM" id="SignalP"/>
    </source>
</evidence>
<keyword evidence="4" id="KW-0812">Transmembrane</keyword>
<dbReference type="SUPFAM" id="SSF56935">
    <property type="entry name" value="Porins"/>
    <property type="match status" value="1"/>
</dbReference>
<accession>A0A354M263</accession>
<evidence type="ECO:0000256" key="2">
    <source>
        <dbReference type="ARBA" id="ARBA00022448"/>
    </source>
</evidence>
<sequence>MKKFFISLLLMCLFFFDGQAQQTYAVKGRVVDRESREPLSFASVSVWNSTQGVMTDSLGNYVIENLVPGMYRLQFSIVGYRTCVTPEFRVSSHDYRIDAELEENQVDLKEIEVVASPFRRSLESPISSRVIGLQEIEKSPGANRDISKVVNSFPGVASAVGNGYRNDLLVRGGGPSENRFYLDGVEIPNINHFSTQGASGGPVGIIDADFIREVNFYTGAFPANRGNALSSVLDFKLLDGNTEKRTVKATVGASEVSLTSNGYITKNKKTTYLVSVRQSYLQLLFKVLDMPFLPRYTDAQFKIKTRFSQAHELTWIGLGAIDNMKLNTDTDPKDESKQYLLNYLPVIKQQTYTLGAVYKHYAGRHTQTLVLSRSFMNNNNRKYLNNDESSQENLTLRYNSDEIENHFRFENRSLFGNFNVNAGVNLDYVTYTNRTFQKIFSEQAKEILYETDLNLFKWGVFATAGYESPDERFTASLGVRFDANTYSSKMNNPLKQFSPRLSLSYNFFPNFYLNGTVGRYYQLPAYTTMGYKEFGILVNKANGLLYQRSDQTSLGVEYHFGKNAEATIEGFYKKYSHAPLSLQDGIPLACKGVDYGVSGNEAAVSTARGRAYGVEFMFRWFGSGKFNLLTSYTYFRSQFIQPSTGKYLPSAWDNRHLLTLSGTYKLPKNWDIGLKLRVMGGAPFTPYDENLSSIVSAWDATARPYYDYGLYNTGRLKTFSQIDFRLDKSFYFKGVMLGIYIDLQNIGNFKYDSQPVLVSTGVVDPQIYPDGNQHYKMKYIRQQSGTILPTLGLTVEF</sequence>
<dbReference type="Proteomes" id="UP000262954">
    <property type="component" value="Unassembled WGS sequence"/>
</dbReference>
<dbReference type="EMBL" id="DNWC01000084">
    <property type="protein sequence ID" value="HBJ08602.1"/>
    <property type="molecule type" value="Genomic_DNA"/>
</dbReference>
<organism evidence="9 10">
    <name type="scientific">Coprobacter fastidiosus</name>
    <dbReference type="NCBI Taxonomy" id="1099853"/>
    <lineage>
        <taxon>Bacteria</taxon>
        <taxon>Pseudomonadati</taxon>
        <taxon>Bacteroidota</taxon>
        <taxon>Bacteroidia</taxon>
        <taxon>Bacteroidales</taxon>
        <taxon>Barnesiellaceae</taxon>
        <taxon>Coprobacter</taxon>
    </lineage>
</organism>
<dbReference type="RefSeq" id="WP_337928980.1">
    <property type="nucleotide sequence ID" value="NZ_JAXVFC010000004.1"/>
</dbReference>
<evidence type="ECO:0000256" key="5">
    <source>
        <dbReference type="ARBA" id="ARBA00023136"/>
    </source>
</evidence>
<comment type="subcellular location">
    <subcellularLocation>
        <location evidence="1">Cell outer membrane</location>
        <topology evidence="1">Multi-pass membrane protein</topology>
    </subcellularLocation>
</comment>
<dbReference type="AlphaFoldDB" id="A0A354M263"/>
<evidence type="ECO:0000256" key="6">
    <source>
        <dbReference type="ARBA" id="ARBA00023237"/>
    </source>
</evidence>
<keyword evidence="7" id="KW-0732">Signal</keyword>
<evidence type="ECO:0000256" key="3">
    <source>
        <dbReference type="ARBA" id="ARBA00022452"/>
    </source>
</evidence>
<reference evidence="9 10" key="1">
    <citation type="journal article" date="2018" name="Nat. Biotechnol.">
        <title>A standardized bacterial taxonomy based on genome phylogeny substantially revises the tree of life.</title>
        <authorList>
            <person name="Parks D.H."/>
            <person name="Chuvochina M."/>
            <person name="Waite D.W."/>
            <person name="Rinke C."/>
            <person name="Skarshewski A."/>
            <person name="Chaumeil P.A."/>
            <person name="Hugenholtz P."/>
        </authorList>
    </citation>
    <scope>NUCLEOTIDE SEQUENCE [LARGE SCALE GENOMIC DNA]</scope>
    <source>
        <strain evidence="9">UBA11482</strain>
    </source>
</reference>
<keyword evidence="6" id="KW-0998">Cell outer membrane</keyword>
<dbReference type="GO" id="GO:0044718">
    <property type="term" value="P:siderophore transmembrane transport"/>
    <property type="evidence" value="ECO:0007669"/>
    <property type="project" value="TreeGrafter"/>
</dbReference>
<comment type="caution">
    <text evidence="9">The sequence shown here is derived from an EMBL/GenBank/DDBJ whole genome shotgun (WGS) entry which is preliminary data.</text>
</comment>
<evidence type="ECO:0000313" key="9">
    <source>
        <dbReference type="EMBL" id="HBJ08602.1"/>
    </source>
</evidence>
<dbReference type="PANTHER" id="PTHR30069">
    <property type="entry name" value="TONB-DEPENDENT OUTER MEMBRANE RECEPTOR"/>
    <property type="match status" value="1"/>
</dbReference>
<dbReference type="Pfam" id="PF07715">
    <property type="entry name" value="Plug"/>
    <property type="match status" value="1"/>
</dbReference>
<feature type="domain" description="TonB-dependent receptor plug" evidence="8">
    <location>
        <begin position="123"/>
        <end position="226"/>
    </location>
</feature>
<gene>
    <name evidence="9" type="ORF">DDY73_06305</name>
</gene>
<evidence type="ECO:0000259" key="8">
    <source>
        <dbReference type="Pfam" id="PF07715"/>
    </source>
</evidence>
<dbReference type="GO" id="GO:0015344">
    <property type="term" value="F:siderophore uptake transmembrane transporter activity"/>
    <property type="evidence" value="ECO:0007669"/>
    <property type="project" value="TreeGrafter"/>
</dbReference>
<evidence type="ECO:0000313" key="10">
    <source>
        <dbReference type="Proteomes" id="UP000262954"/>
    </source>
</evidence>
<proteinExistence type="predicted"/>
<dbReference type="InterPro" id="IPR036942">
    <property type="entry name" value="Beta-barrel_TonB_sf"/>
</dbReference>
<dbReference type="Pfam" id="PF13715">
    <property type="entry name" value="CarbopepD_reg_2"/>
    <property type="match status" value="1"/>
</dbReference>
<keyword evidence="2" id="KW-0813">Transport</keyword>
<dbReference type="SUPFAM" id="SSF49464">
    <property type="entry name" value="Carboxypeptidase regulatory domain-like"/>
    <property type="match status" value="1"/>
</dbReference>
<dbReference type="GO" id="GO:0009279">
    <property type="term" value="C:cell outer membrane"/>
    <property type="evidence" value="ECO:0007669"/>
    <property type="project" value="UniProtKB-SubCell"/>
</dbReference>
<evidence type="ECO:0000256" key="4">
    <source>
        <dbReference type="ARBA" id="ARBA00022692"/>
    </source>
</evidence>
<dbReference type="Gene3D" id="2.170.130.10">
    <property type="entry name" value="TonB-dependent receptor, plug domain"/>
    <property type="match status" value="1"/>
</dbReference>
<evidence type="ECO:0000256" key="1">
    <source>
        <dbReference type="ARBA" id="ARBA00004571"/>
    </source>
</evidence>
<name>A0A354M263_9BACT</name>
<feature type="signal peptide" evidence="7">
    <location>
        <begin position="1"/>
        <end position="20"/>
    </location>
</feature>
<keyword evidence="5" id="KW-0472">Membrane</keyword>
<dbReference type="InterPro" id="IPR037066">
    <property type="entry name" value="Plug_dom_sf"/>
</dbReference>
<feature type="chain" id="PRO_5016881344" description="TonB-dependent receptor plug domain-containing protein" evidence="7">
    <location>
        <begin position="21"/>
        <end position="797"/>
    </location>
</feature>
<dbReference type="PANTHER" id="PTHR30069:SF57">
    <property type="entry name" value="TONB-DEPENDENT RECEPTOR"/>
    <property type="match status" value="1"/>
</dbReference>
<dbReference type="InterPro" id="IPR012910">
    <property type="entry name" value="Plug_dom"/>
</dbReference>